<feature type="region of interest" description="Disordered" evidence="1">
    <location>
        <begin position="43"/>
        <end position="77"/>
    </location>
</feature>
<reference evidence="2" key="2">
    <citation type="submission" date="2025-09" db="UniProtKB">
        <authorList>
            <consortium name="Ensembl"/>
        </authorList>
    </citation>
    <scope>IDENTIFICATION</scope>
</reference>
<dbReference type="AlphaFoldDB" id="A0A671MR17"/>
<name>A0A671MR17_9TELE</name>
<sequence>MKQMLRKNQDPQRAVMAYRSTPLSHGISPAELLMGRRIRSTVPATQKSLAPKWPDLKTFRRKDRRLKEKQEGYFTQK</sequence>
<evidence type="ECO:0000256" key="1">
    <source>
        <dbReference type="SAM" id="MobiDB-lite"/>
    </source>
</evidence>
<accession>A0A671MR17</accession>
<dbReference type="Proteomes" id="UP000472260">
    <property type="component" value="Unassembled WGS sequence"/>
</dbReference>
<protein>
    <submittedName>
        <fullName evidence="2">Uncharacterized protein</fullName>
    </submittedName>
</protein>
<evidence type="ECO:0000313" key="3">
    <source>
        <dbReference type="Proteomes" id="UP000472260"/>
    </source>
</evidence>
<proteinExistence type="predicted"/>
<reference evidence="2" key="1">
    <citation type="submission" date="2025-08" db="UniProtKB">
        <authorList>
            <consortium name="Ensembl"/>
        </authorList>
    </citation>
    <scope>IDENTIFICATION</scope>
</reference>
<dbReference type="Ensembl" id="ENSSANT00000036578.1">
    <property type="protein sequence ID" value="ENSSANP00000034344.1"/>
    <property type="gene ID" value="ENSSANG00000017565.1"/>
</dbReference>
<evidence type="ECO:0000313" key="2">
    <source>
        <dbReference type="Ensembl" id="ENSSANP00000034344.1"/>
    </source>
</evidence>
<keyword evidence="3" id="KW-1185">Reference proteome</keyword>
<organism evidence="2 3">
    <name type="scientific">Sinocyclocheilus anshuiensis</name>
    <dbReference type="NCBI Taxonomy" id="1608454"/>
    <lineage>
        <taxon>Eukaryota</taxon>
        <taxon>Metazoa</taxon>
        <taxon>Chordata</taxon>
        <taxon>Craniata</taxon>
        <taxon>Vertebrata</taxon>
        <taxon>Euteleostomi</taxon>
        <taxon>Actinopterygii</taxon>
        <taxon>Neopterygii</taxon>
        <taxon>Teleostei</taxon>
        <taxon>Ostariophysi</taxon>
        <taxon>Cypriniformes</taxon>
        <taxon>Cyprinidae</taxon>
        <taxon>Cyprininae</taxon>
        <taxon>Sinocyclocheilus</taxon>
    </lineage>
</organism>